<name>A0ABW6C6H3_9BACT</name>
<gene>
    <name evidence="2" type="ORF">ACFS7Z_24130</name>
</gene>
<accession>A0ABW6C6H3</accession>
<keyword evidence="3" id="KW-1185">Reference proteome</keyword>
<protein>
    <submittedName>
        <fullName evidence="2">Heme NO-binding domain-containing protein</fullName>
    </submittedName>
</protein>
<feature type="domain" description="Heme NO-binding" evidence="1">
    <location>
        <begin position="13"/>
        <end position="170"/>
    </location>
</feature>
<dbReference type="Gene3D" id="3.90.1520.10">
    <property type="entry name" value="H-NOX domain"/>
    <property type="match status" value="1"/>
</dbReference>
<proteinExistence type="predicted"/>
<comment type="caution">
    <text evidence="2">The sequence shown here is derived from an EMBL/GenBank/DDBJ whole genome shotgun (WGS) entry which is preliminary data.</text>
</comment>
<evidence type="ECO:0000313" key="3">
    <source>
        <dbReference type="Proteomes" id="UP001597641"/>
    </source>
</evidence>
<evidence type="ECO:0000259" key="1">
    <source>
        <dbReference type="Pfam" id="PF07700"/>
    </source>
</evidence>
<dbReference type="InterPro" id="IPR024096">
    <property type="entry name" value="NO_sig/Golgi_transp_ligand-bd"/>
</dbReference>
<dbReference type="Pfam" id="PF07700">
    <property type="entry name" value="HNOB"/>
    <property type="match status" value="1"/>
</dbReference>
<dbReference type="RefSeq" id="WP_377490921.1">
    <property type="nucleotide sequence ID" value="NZ_JBHUOX010000030.1"/>
</dbReference>
<dbReference type="SUPFAM" id="SSF111126">
    <property type="entry name" value="Ligand-binding domain in the NO signalling and Golgi transport"/>
    <property type="match status" value="1"/>
</dbReference>
<dbReference type="PANTHER" id="PTHR45655">
    <property type="entry name" value="GUANYLATE CYCLASE SOLUBLE SUBUNIT BETA-2"/>
    <property type="match status" value="1"/>
</dbReference>
<dbReference type="InterPro" id="IPR038158">
    <property type="entry name" value="H-NOX_domain_sf"/>
</dbReference>
<dbReference type="InterPro" id="IPR011644">
    <property type="entry name" value="Heme_NO-bd"/>
</dbReference>
<organism evidence="2 3">
    <name type="scientific">Pontibacter toksunensis</name>
    <dbReference type="NCBI Taxonomy" id="1332631"/>
    <lineage>
        <taxon>Bacteria</taxon>
        <taxon>Pseudomonadati</taxon>
        <taxon>Bacteroidota</taxon>
        <taxon>Cytophagia</taxon>
        <taxon>Cytophagales</taxon>
        <taxon>Hymenobacteraceae</taxon>
        <taxon>Pontibacter</taxon>
    </lineage>
</organism>
<dbReference type="Proteomes" id="UP001597641">
    <property type="component" value="Unassembled WGS sequence"/>
</dbReference>
<evidence type="ECO:0000313" key="2">
    <source>
        <dbReference type="EMBL" id="MFD3003468.1"/>
    </source>
</evidence>
<sequence length="192" mass="22170">MEDNLTNEDRMHGSIFVLLKRFVESLYGYSTWVNLLETSGVRHAPYHMNEMYPTSEIFAIVGKASELMGIPPHQIMEMYGESLVPDLLLIYKKYMRPEWRTYDMLLNTEKTVHAAVRKEDGRTSPPMLLVTKKGERQLIVDYHSKRRMGGVAVGIIKGIARYYDESDKVEVTLMTPIGEERVQIVVDFPRLV</sequence>
<reference evidence="3" key="1">
    <citation type="journal article" date="2019" name="Int. J. Syst. Evol. Microbiol.">
        <title>The Global Catalogue of Microorganisms (GCM) 10K type strain sequencing project: providing services to taxonomists for standard genome sequencing and annotation.</title>
        <authorList>
            <consortium name="The Broad Institute Genomics Platform"/>
            <consortium name="The Broad Institute Genome Sequencing Center for Infectious Disease"/>
            <person name="Wu L."/>
            <person name="Ma J."/>
        </authorList>
    </citation>
    <scope>NUCLEOTIDE SEQUENCE [LARGE SCALE GENOMIC DNA]</scope>
    <source>
        <strain evidence="3">KCTC 23984</strain>
    </source>
</reference>
<dbReference type="PANTHER" id="PTHR45655:SF13">
    <property type="entry name" value="SOLUBLE GUANYLATE CYCLASE GCY-32-RELATED"/>
    <property type="match status" value="1"/>
</dbReference>
<dbReference type="EMBL" id="JBHUOX010000030">
    <property type="protein sequence ID" value="MFD3003468.1"/>
    <property type="molecule type" value="Genomic_DNA"/>
</dbReference>